<keyword evidence="5 10" id="KW-0732">Signal</keyword>
<evidence type="ECO:0000256" key="10">
    <source>
        <dbReference type="SAM" id="SignalP"/>
    </source>
</evidence>
<dbReference type="PANTHER" id="PTHR36108">
    <property type="entry name" value="COLOSSIN-B-RELATED"/>
    <property type="match status" value="1"/>
</dbReference>
<feature type="domain" description="SpaA-like prealbumin fold" evidence="12">
    <location>
        <begin position="1509"/>
        <end position="1594"/>
    </location>
</feature>
<evidence type="ECO:0000259" key="14">
    <source>
        <dbReference type="Pfam" id="PF18998"/>
    </source>
</evidence>
<dbReference type="PANTHER" id="PTHR36108:SF13">
    <property type="entry name" value="COLOSSIN-B-RELATED"/>
    <property type="match status" value="1"/>
</dbReference>
<comment type="subcellular location">
    <subcellularLocation>
        <location evidence="1">Secreted</location>
        <location evidence="1">Cell wall</location>
        <topology evidence="1">Peptidoglycan-anchor</topology>
    </subcellularLocation>
</comment>
<evidence type="ECO:0000313" key="15">
    <source>
        <dbReference type="EMBL" id="MFO3667965.1"/>
    </source>
</evidence>
<evidence type="ECO:0000313" key="16">
    <source>
        <dbReference type="Proteomes" id="UP001637994"/>
    </source>
</evidence>
<feature type="coiled-coil region" evidence="7">
    <location>
        <begin position="518"/>
        <end position="556"/>
    </location>
</feature>
<comment type="caution">
    <text evidence="15">The sequence shown here is derived from an EMBL/GenBank/DDBJ whole genome shotgun (WGS) entry which is preliminary data.</text>
</comment>
<organism evidence="15 16">
    <name type="scientific">Anaerococcus kampingae</name>
    <dbReference type="NCBI Taxonomy" id="3115614"/>
    <lineage>
        <taxon>Bacteria</taxon>
        <taxon>Bacillati</taxon>
        <taxon>Bacillota</taxon>
        <taxon>Tissierellia</taxon>
        <taxon>Tissierellales</taxon>
        <taxon>Peptoniphilaceae</taxon>
        <taxon>Anaerococcus</taxon>
    </lineage>
</organism>
<dbReference type="EMBL" id="JBGMEF010000043">
    <property type="protein sequence ID" value="MFO3667965.1"/>
    <property type="molecule type" value="Genomic_DNA"/>
</dbReference>
<feature type="domain" description="SDR-like Ig" evidence="13">
    <location>
        <begin position="4167"/>
        <end position="4275"/>
    </location>
</feature>
<comment type="similarity">
    <text evidence="2">Belongs to the serine-aspartate repeat-containing protein (SDr) family.</text>
</comment>
<feature type="domain" description="Bacterial repeat" evidence="14">
    <location>
        <begin position="2602"/>
        <end position="2671"/>
    </location>
</feature>
<feature type="region of interest" description="Disordered" evidence="8">
    <location>
        <begin position="2032"/>
        <end position="2053"/>
    </location>
</feature>
<dbReference type="InterPro" id="IPR041171">
    <property type="entry name" value="SDR_Ig"/>
</dbReference>
<dbReference type="SUPFAM" id="SSF49401">
    <property type="entry name" value="Bacterial adhesins"/>
    <property type="match status" value="1"/>
</dbReference>
<dbReference type="Pfam" id="PF18998">
    <property type="entry name" value="Flg_new_2"/>
    <property type="match status" value="1"/>
</dbReference>
<evidence type="ECO:0000256" key="4">
    <source>
        <dbReference type="ARBA" id="ARBA00022525"/>
    </source>
</evidence>
<evidence type="ECO:0000259" key="12">
    <source>
        <dbReference type="Pfam" id="PF17802"/>
    </source>
</evidence>
<keyword evidence="9" id="KW-0812">Transmembrane</keyword>
<feature type="domain" description="SpaA-like prealbumin fold" evidence="12">
    <location>
        <begin position="3556"/>
        <end position="3655"/>
    </location>
</feature>
<evidence type="ECO:0000256" key="3">
    <source>
        <dbReference type="ARBA" id="ARBA00022512"/>
    </source>
</evidence>
<dbReference type="Gene3D" id="2.60.40.10">
    <property type="entry name" value="Immunoglobulins"/>
    <property type="match status" value="14"/>
</dbReference>
<dbReference type="RefSeq" id="WP_410035987.1">
    <property type="nucleotide sequence ID" value="NZ_JBGMEF010000043.1"/>
</dbReference>
<evidence type="ECO:0000259" key="13">
    <source>
        <dbReference type="Pfam" id="PF17961"/>
    </source>
</evidence>
<proteinExistence type="inferred from homology"/>
<feature type="domain" description="SpaA-like prealbumin fold" evidence="12">
    <location>
        <begin position="1674"/>
        <end position="1762"/>
    </location>
</feature>
<dbReference type="InterPro" id="IPR008966">
    <property type="entry name" value="Adhesion_dom_sf"/>
</dbReference>
<feature type="region of interest" description="Disordered" evidence="8">
    <location>
        <begin position="4881"/>
        <end position="4906"/>
    </location>
</feature>
<dbReference type="InterPro" id="IPR019931">
    <property type="entry name" value="LPXTG_anchor"/>
</dbReference>
<name>A0ABW9MK51_9FIRM</name>
<feature type="chain" id="PRO_5046560479" evidence="10">
    <location>
        <begin position="30"/>
        <end position="5174"/>
    </location>
</feature>
<keyword evidence="6" id="KW-0572">Peptidoglycan-anchor</keyword>
<dbReference type="InterPro" id="IPR044060">
    <property type="entry name" value="Bacterial_rp_domain"/>
</dbReference>
<dbReference type="SUPFAM" id="SSF49478">
    <property type="entry name" value="Cna protein B-type domain"/>
    <property type="match status" value="2"/>
</dbReference>
<feature type="domain" description="SpaA-like prealbumin fold" evidence="12">
    <location>
        <begin position="4688"/>
        <end position="4771"/>
    </location>
</feature>
<gene>
    <name evidence="15" type="ORF">ACCQ42_09300</name>
</gene>
<dbReference type="Pfam" id="PF00746">
    <property type="entry name" value="Gram_pos_anchor"/>
    <property type="match status" value="1"/>
</dbReference>
<keyword evidence="3" id="KW-0134">Cell wall</keyword>
<feature type="compositionally biased region" description="Polar residues" evidence="8">
    <location>
        <begin position="2563"/>
        <end position="2576"/>
    </location>
</feature>
<accession>A0ABW9MK51</accession>
<feature type="domain" description="SpaA-like prealbumin fold" evidence="12">
    <location>
        <begin position="5002"/>
        <end position="5108"/>
    </location>
</feature>
<evidence type="ECO:0000256" key="8">
    <source>
        <dbReference type="SAM" id="MobiDB-lite"/>
    </source>
</evidence>
<dbReference type="InterPro" id="IPR013783">
    <property type="entry name" value="Ig-like_fold"/>
</dbReference>
<evidence type="ECO:0000256" key="9">
    <source>
        <dbReference type="SAM" id="Phobius"/>
    </source>
</evidence>
<reference evidence="15 16" key="1">
    <citation type="journal article" date="2025" name="Anaerobe">
        <title>Description of Anaerococcus kampingiae sp. nov., Anaerococcus groningensis sp. nov., Anaerococcus martiniensis sp. nov., and Anaerococcus cruorum sp. nov., isolated from human clinical specimens.</title>
        <authorList>
            <person name="Boiten K.E."/>
            <person name="Meijer J."/>
            <person name="van Wezel E.M."/>
            <person name="Veloo A.C.M."/>
        </authorList>
    </citation>
    <scope>NUCLEOTIDE SEQUENCE [LARGE SCALE GENOMIC DNA]</scope>
    <source>
        <strain evidence="15 16">ENR0874</strain>
    </source>
</reference>
<evidence type="ECO:0000256" key="1">
    <source>
        <dbReference type="ARBA" id="ARBA00004168"/>
    </source>
</evidence>
<evidence type="ECO:0000256" key="2">
    <source>
        <dbReference type="ARBA" id="ARBA00007257"/>
    </source>
</evidence>
<evidence type="ECO:0000256" key="5">
    <source>
        <dbReference type="ARBA" id="ARBA00022729"/>
    </source>
</evidence>
<keyword evidence="7" id="KW-0175">Coiled coil</keyword>
<dbReference type="Pfam" id="PF17961">
    <property type="entry name" value="Big_8"/>
    <property type="match status" value="1"/>
</dbReference>
<feature type="compositionally biased region" description="Polar residues" evidence="8">
    <location>
        <begin position="2613"/>
        <end position="2626"/>
    </location>
</feature>
<dbReference type="Pfam" id="PF17802">
    <property type="entry name" value="SpaA"/>
    <property type="match status" value="11"/>
</dbReference>
<dbReference type="Proteomes" id="UP001637994">
    <property type="component" value="Unassembled WGS sequence"/>
</dbReference>
<feature type="domain" description="Gram-positive cocci surface proteins LPxTG" evidence="11">
    <location>
        <begin position="5132"/>
        <end position="5168"/>
    </location>
</feature>
<feature type="region of interest" description="Disordered" evidence="8">
    <location>
        <begin position="2563"/>
        <end position="2626"/>
    </location>
</feature>
<feature type="domain" description="SpaA-like prealbumin fold" evidence="12">
    <location>
        <begin position="4601"/>
        <end position="4677"/>
    </location>
</feature>
<evidence type="ECO:0000259" key="11">
    <source>
        <dbReference type="Pfam" id="PF00746"/>
    </source>
</evidence>
<feature type="compositionally biased region" description="Polar residues" evidence="8">
    <location>
        <begin position="4892"/>
        <end position="4901"/>
    </location>
</feature>
<sequence>MKVRLSLLTRKVFALIIATSMSIPTNVFASEPEPQNYEEDSSIMGLAQNETTEDVKAAEIDSTKLVESKDYLIDMKATLDESLTKIDYEIRLKRKNPLAEGEDKDLSLSLVAMPNINSLRLVSASAIDANKENDLAVETSDDELNSLILKNKAHDEIIYKISADIREAKDGRNYDLAIGLADDNDEVLTYKLIAKEEDLDDGENTTKTIKLEQSDANNLTATYKEEGILGGIFAKYDQIEWTDFLANDTDDVKELDYKLNPDQNQITDETKIRLDYYKMGPEGFVINKEFSQEIDFAEKINFEIPKAYLARLSLSTKVDKKNTHIASYQLNNREIKNPIYIEGSEEENKEEGEDPAPAPTENQTPAADKTPSEENDAPASQAEKEDKKDPSEEEEDPADKLSALLLNRDSLEARLKNESRLTEAMAKTVDEITSRLYAYDKDQIYWEDLLNYTKAIAQRDKLEEADLREIIGDLITGLNKETYKVANINIDEIIRFVYPQEKENPENQENKPEEPTNLEKADKELKEALADKSKGIEEIQALLDSFEKKYKLTREDQEKLMTANNDAINALVEKDREENTRFNNLRQLPQGNSDSFEGKKFKLKTKMQVKATSGWPIPSGWYFDVNLGPYLKEDKGQPLNDLYNNGQLIATAQFMKLGNDTVIRYTYVRKVTQPIDLNIDQNLEFDAKAIGNQNPITLNIKVAPKNNPVQNLYPITVYKDTPSPVTSEYVVKDEGETKSGTYPYQLDWRTTSQKLKDNKGKVIDKLVDLDKSRLTGAYVEWDIEVDTDKLVDPKNPLEFNNLNLTVFGSANQGLTNIYYKASKNKDDLETTDGYISSTNLGELLSQNSQISKADLGQKLVDNKPEGNKLYIKVKATIDPDQVHETYSIGFRLNPDKNYIDGLLQDILNKYNSIPTPLKWLKGVKEARRFAEVPFNLVETNIPATFLGLTDRFTNERFYYDNTRTIVANRKSDTKVDWYALDLIRRGESQDPALDNPDFDRNNGKDKKTIRAKKVYYLPLKDGGYRRTTQAGDVVLQNGQYFPGTIVSYEYPNHSGKRDDTYNFRPNLKDKKKFNIDESYDYEGGRVNLFTEKISAQDLAKGYIAYIESPYPIMRINRNFDMVSCFNDRVNAPVYTGNTKIFLDKHEDVSGDYLLNRLNESIGNQSGTYSLKNYLAGNTYDGVSLNHNGDLSQGQAMEELMKKIYFYGEEVKKEYSKDNNNQVMHRLIESSMYQRVIHHFTDGKSLEKDYFDAPSSYNVDEWKVPHTLSGTRQTYPKTGWDGSFEGKDDDRKTDQGLRKLKDNETQIGNYPPVQSTQYEMAQKLYNKVIASYREGNDWNDDKADSVKLVFYSHTDEGKYQELIAGRVMAPIEIDKYKKGGEKLKDAKFRFTNIDTGEKKEWTSTDDDKAHKLYLRPGKYKVQEMKAPKGYQKIQDFDIEVIRKEIHPDDGRYDAKKLPSIHVNDGFETEVSIDQKTVPKDTDGKKPLVVLDEDNKIKVKVTNIEDNLGKLEFIKRNKFIKLDGAEFRLRKIEASDLADAKNKFKDPSKLTYDSKYDKTEKGNIGEFKFDHIPAGFYVLEETKVPEGYEKAPLYLIEAKEITDANQKKKVQVSFVQEYKEVANEKGEKEAKIEDANLETEKAKRDGKTVDLPIIRNKTKKTEIKFRKVRTENLGTDKEHLGLGDAKFRLMSLKMVDGDFYLEEAYTDNSKKTEPPRATVDGQQAEGGGYITFKDLKVGEYLLEELEAPKGYKKTNLYGWKLVVSLDKDGNFTHKLYEVPKAKAGENQDKIFNSNKLKEVEISNIIKGHEKVDAYQIGNEARTIDIDFKKYKGKIVEKDGKTEVEATEVNEKLLGKDNKPVSFNLYNSDFYGAIIGEKDEKGNFKPINKEPIIQDDKGIFHLGGLEFGGYYILRETNPPKDYNKADDILLKVEAEAIANEGHMKVIVRDPNTNAKTDIHSVFKGVVDFLEKEQLGKFSIKKVGNAIGYTDKNGNPIRVGLRRAYFRLYTANENYEIEYKDKDKKYPKEYIQKVTPGVPITKDDGKGGQTGKSPKEIEEEAPNQGIVTFDQLKPGHYVLEEFRGPAGYERDPNPWYILVERDGTVKKYRDNPSKTRNPKQMDYSAHAPRYRMAGLDLSEPLQFNRLMAAPTESYLQELEYDASSDDLNIKVWASEVDTKNGKRTINFSISPKAKASQETEEQIIGNKIQLVFVIDRSKDASELTNKNNPSGPTLDKNINKLITDIVDKAKKSNASIDATFIQYDNATNSIVGGVNQDLLALDESISDTQPYTMTTPSNPNGENVTIKDYLGKIGVKKRVANNIDGNDRLAKNRDTYYNQITNTNEAYDKRIFINISNFISTGAKTFRDKNEGNRIKYQAAEIIWQFRNKAKPVHFDTWMSHIDLYSGLNSEYTNYMANNTANDPSGNILSDHFKFFRNDDYNNNGRGQNVSKDFFDNNILTDDNFIKERKIIEKPSDEYLVKDASLNATLRNQINLLETSATIGSTNLDPITSKSGTNDSIKLDNINLKKGETLDFSYTIDLKDTTEFDEVYPINASIKFVNDGKESSISSVYPSTNSEISTKKIKEDTPTPDPPTPDPGTQEGHKVNTSSTGGGSISASPQNNVKPGTEVTITITPNPGKKLAELLINGDPAEVDGSTCTFEMPDRDVNVEASFIDENTPHPTGEMILKANFIYSNQKDGIDNSKDEPKGSPGTVELFVNKRQGLVDNWVKVPNSKRDAPYKGTLEYKGLDLDSDYKLVYTRDTEIAGGWGSETVSEYRFDSRDVKENNTVIVNISNGNLTEIFNHDETGFRIPLRITKVNENKAALTGSQFKARKLVNGERVPIYEKKEDGTYVDTGKTGFPKYYDEKFDGVSEATGKPGDNYFRELTPGIYELEEIKTPDNTYRPPKDKNGNDMKWYFKVVINKEKVPRDANYMDITFDFEHTFSENDDFNIGITEAEKKELIGKTIKGFKKGDPDFARYIEEVKDDGRSDPARPDAPYKWIHDARVTNYKNKTKLNFFKKDKASYQNIGGAEFSLRKAKLDKDGKLVFENNKPAYEKETTKGADGLDLTPEQLDSMRVQPYDEKEKFAKAISNDQLGVEFTNIGEGTYILEEIKPANGFKPTDSFLAITFTEDEKGSWKQEVKGYEKNEQGIYQEMSDTNKFFSKNTKGEFVSVNNEKAYIDLKFQKIEGKKAKVKEGDKIVEKEVPVESADFKLTQVDKDGKKIEGGYEKTIYSYSNSNFEFRYLPIGRYKLQETRAITKFEKPDPWFFNVDQDSTTHKLKLVFESDPDGKLDESIGFKTKQNGDPDYDDDGNLQDIKIRNYSKTNFSFKKFSSDLDDKGNKKPLKDAYFRLTKVRFSMDEKAKAYEYYGEDDNATLKKYTNGKKVTEYTTEGNVQKFTYDNKEYKYDENNNLISVGGQTPTEEDKKVKPDAISNATGKYSALRRSQSSGKVDFQNLGEGIYQLEEVGIPEGYQSNTKQFKWIFKVEKTDDGLQIVRTYKDKDGKELNVEEEYFKKYEPTYYTDVYSKKFKDNSNVKGDGIKSPYEITNTKTTTDLKWKKIGSTEKTNVITKDTKFVLLKTSDNPGDIDSDNKETVKKVISGQSEFPPYQVESDSGVFEIKDLAKGVYVLIETKAPDGYEIMTRKIVIKVYEDAKGVIKKAFYEVDQNGNLVKEATSFENLRTTNVNSQTIVDTKPEDTFYVINKPKEYFLLTKGYLDDKDKFTHITKGKLDLKLYPENKDDRNTYQTYSQSINLDTDKEPNRNDPAYKFSIDGIRQQMVEYKKGEITYILEETSAPDGFVKTTNKYKIKFVYTNNKFYVKLMGVEVNGQVVNETDDKKPIPSEGLNIYNGDGETQSSILHIVNTKAEVVFTKIGKYKVEENGKLVDKETKLKDVEFYLEKQDPDDIQKENQGYYPLTANMEMIKPRKNDDGTTTYYYISKKTGEEVKVKNYDPEKITDPPVGIYKSDEDGKFKITNLTDGYYRVIEPKPATDENGKDYMKVNGPIKTFKVVDGRVKIYTVDKDNKTIEKEVDGTSEATVTHIINQKPGKGEFTLTKEDEDGGKLDGVEFTLYKTDGETQVGEKQTTNSNGEIKFTGLPYGYYWLKETKTKDGFILDTKKKLISLGGDKKWDVPGRKEDVWKAIKFEGKQDELVSTADTPNKDTVYPNKAEGIFAKFNFKIDEKADIKPGDYFTIKFSDNVDLDGINKNNSDKGQKGDQYFDIIGPAGLLAKAEVNPDRRSITYIFTEYVKDYKPNSMSMFLQLFPNRRKVDHKQDIEVTADIGHNTDPTNPNYSNYHYSDSITIDYRGKNEKIGYNGYQNPDSDISSYMLRLNPDGKTFTAILYLNPRNREMLGKTLSFTTDEDILVNDNLSVKTYIKNGAGSHPSSGNIDGWEDGDLPDSYDIYEEDSDGKLKVRSDLSLITDKGDEYNWYPTKTWTESLEVNPYYGYDYSQYDYNYGRYRYYKYVTKDNRDDKITRKIDIPTRYLNRKGDSKTATYVIEIKGELNKNAKSLKTRADETHYNYRTQNRTTYKDSYKSYFETWSQFFNPGASGNVSKEIKLVNFKNKIEFAKVDGGVLSNVVDKTEENSQKLKDLGIGLPLKGAEFKLVKDGTDVDKSTRTSDDNGIFSWEGLAPGTYQVIETKSPDDTKYDLPKDAISTFKVDENGNIVEIKNNKQILENYRKAEIKIRKTDQDGNTLDGAEFLLTATGKQKYTANIGTKQADNTILFDKLPAGTYTLTEEKAPQGYTKSKTVWNLEVTKDGKVKWTNSFDDTNDMKKVSVNTYSGDADKENLKSEILGIDTDSKTFRQKITIKARSSELEKARLILDSVNTDLILSQTNTKVRLVQASGDTIIEPDNSSYTVEINNGNTPNLTLRIAPPYREEKKNNPVGSSSGNTSEENKNDADAVREYILIVDMPYKDNARIGAKATYDVGQVDKETGKVTFGTEDIKTVLDKYVAKSSTLTPSAETVNMKVYENKYLARDINLLITDIGNIKKPSIYFQKVDETTKEALQGAEFELQQKQKDGKYLPIKKDGTVVTPAGTTPTDKLIAKYGTDGKFSFENIPDGEYRVYETKAPDGYSLMDRVAFRFKVEKGKIYELDKHDDKVAAKLLKVNGEENSDKYRIKITNKKAEYPYTGGPGTWIGYTLAGLAVMLGGVFIYFKRQARLAQ</sequence>
<feature type="compositionally biased region" description="Acidic residues" evidence="8">
    <location>
        <begin position="343"/>
        <end position="354"/>
    </location>
</feature>
<dbReference type="InterPro" id="IPR011252">
    <property type="entry name" value="Fibrogen-bd_dom1"/>
</dbReference>
<protein>
    <submittedName>
        <fullName evidence="15">SpaA isopeptide-forming pilin-related protein</fullName>
    </submittedName>
</protein>
<keyword evidence="9" id="KW-1133">Transmembrane helix</keyword>
<evidence type="ECO:0000256" key="6">
    <source>
        <dbReference type="ARBA" id="ARBA00023088"/>
    </source>
</evidence>
<feature type="coiled-coil region" evidence="7">
    <location>
        <begin position="1616"/>
        <end position="1643"/>
    </location>
</feature>
<keyword evidence="4" id="KW-0964">Secreted</keyword>
<feature type="domain" description="SpaA-like prealbumin fold" evidence="12">
    <location>
        <begin position="2051"/>
        <end position="2103"/>
    </location>
</feature>
<dbReference type="InterPro" id="IPR041033">
    <property type="entry name" value="SpaA_PFL_dom_1"/>
</dbReference>
<feature type="domain" description="SpaA-like prealbumin fold" evidence="12">
    <location>
        <begin position="4052"/>
        <end position="4127"/>
    </location>
</feature>
<keyword evidence="9" id="KW-0472">Membrane</keyword>
<feature type="region of interest" description="Disordered" evidence="8">
    <location>
        <begin position="343"/>
        <end position="402"/>
    </location>
</feature>
<feature type="signal peptide" evidence="10">
    <location>
        <begin position="1"/>
        <end position="29"/>
    </location>
</feature>
<evidence type="ECO:0000256" key="7">
    <source>
        <dbReference type="SAM" id="Coils"/>
    </source>
</evidence>
<feature type="domain" description="SpaA-like prealbumin fold" evidence="12">
    <location>
        <begin position="3445"/>
        <end position="3491"/>
    </location>
</feature>
<feature type="domain" description="SpaA-like prealbumin fold" evidence="12">
    <location>
        <begin position="1370"/>
        <end position="1439"/>
    </location>
</feature>
<feature type="transmembrane region" description="Helical" evidence="9">
    <location>
        <begin position="5147"/>
        <end position="5166"/>
    </location>
</feature>
<feature type="domain" description="SpaA-like prealbumin fold" evidence="12">
    <location>
        <begin position="3204"/>
        <end position="3281"/>
    </location>
</feature>
<keyword evidence="16" id="KW-1185">Reference proteome</keyword>
<dbReference type="Gene3D" id="2.60.40.1280">
    <property type="match status" value="2"/>
</dbReference>